<organism evidence="2">
    <name type="scientific">Cyprideis torosa</name>
    <dbReference type="NCBI Taxonomy" id="163714"/>
    <lineage>
        <taxon>Eukaryota</taxon>
        <taxon>Metazoa</taxon>
        <taxon>Ecdysozoa</taxon>
        <taxon>Arthropoda</taxon>
        <taxon>Crustacea</taxon>
        <taxon>Oligostraca</taxon>
        <taxon>Ostracoda</taxon>
        <taxon>Podocopa</taxon>
        <taxon>Podocopida</taxon>
        <taxon>Cytherocopina</taxon>
        <taxon>Cytheroidea</taxon>
        <taxon>Cytherideidae</taxon>
        <taxon>Cyprideis</taxon>
    </lineage>
</organism>
<dbReference type="SMART" id="SM00314">
    <property type="entry name" value="RA"/>
    <property type="match status" value="1"/>
</dbReference>
<proteinExistence type="predicted"/>
<dbReference type="GO" id="GO:0005085">
    <property type="term" value="F:guanyl-nucleotide exchange factor activity"/>
    <property type="evidence" value="ECO:0007669"/>
    <property type="project" value="InterPro"/>
</dbReference>
<feature type="compositionally biased region" description="Polar residues" evidence="1">
    <location>
        <begin position="268"/>
        <end position="280"/>
    </location>
</feature>
<dbReference type="SMART" id="SM00167">
    <property type="entry name" value="VPS9"/>
    <property type="match status" value="1"/>
</dbReference>
<dbReference type="InterPro" id="IPR003123">
    <property type="entry name" value="VPS9"/>
</dbReference>
<feature type="compositionally biased region" description="Basic residues" evidence="1">
    <location>
        <begin position="40"/>
        <end position="52"/>
    </location>
</feature>
<feature type="region of interest" description="Disordered" evidence="1">
    <location>
        <begin position="259"/>
        <end position="280"/>
    </location>
</feature>
<dbReference type="GO" id="GO:0007165">
    <property type="term" value="P:signal transduction"/>
    <property type="evidence" value="ECO:0007669"/>
    <property type="project" value="InterPro"/>
</dbReference>
<dbReference type="GO" id="GO:0016192">
    <property type="term" value="P:vesicle-mediated transport"/>
    <property type="evidence" value="ECO:0007669"/>
    <property type="project" value="InterPro"/>
</dbReference>
<feature type="region of interest" description="Disordered" evidence="1">
    <location>
        <begin position="84"/>
        <end position="189"/>
    </location>
</feature>
<dbReference type="InterPro" id="IPR037191">
    <property type="entry name" value="VPS9_dom_sf"/>
</dbReference>
<dbReference type="SUPFAM" id="SSF109993">
    <property type="entry name" value="VPS9 domain"/>
    <property type="match status" value="1"/>
</dbReference>
<feature type="compositionally biased region" description="Basic and acidic residues" evidence="1">
    <location>
        <begin position="317"/>
        <end position="330"/>
    </location>
</feature>
<feature type="compositionally biased region" description="Polar residues" evidence="1">
    <location>
        <begin position="164"/>
        <end position="173"/>
    </location>
</feature>
<dbReference type="CDD" id="cd01776">
    <property type="entry name" value="RA_Rin"/>
    <property type="match status" value="1"/>
</dbReference>
<name>A0A7R8W3D1_9CRUS</name>
<accession>A0A7R8W3D1</accession>
<reference evidence="2" key="1">
    <citation type="submission" date="2020-11" db="EMBL/GenBank/DDBJ databases">
        <authorList>
            <person name="Tran Van P."/>
        </authorList>
    </citation>
    <scope>NUCLEOTIDE SEQUENCE</scope>
</reference>
<sequence>MTGVMSQAATPVSTPAADAPSRIAISACNTPLEDTAPRLRASHRRRRNRKSTHYSESDISDIVESSVSNSTCYRNSYVDRTSTEYEEVAGNKKQSDQSGDSAEAVDELYSFSRRRQVMETFKGPSPPLEETRLAPPRRPSNLDRPQEFPLQISKNKSRSEASLDEQQGSNSSFYAEPFDSVQKSTQSTTQSVAYIVRRVRRREQIPKKHRFSDPSIQLPQLLLDIAMGGLEPISSSQEDLPLSASMDNLTDLKRRIGKESQMRAGSASRENGGSALSFSRSRLGSQKGIVKGKPVKVPEVTETLWQADSSWEFLNQDSREARETSEEKFGARVGGPVFDQSSRSSVSSLDQNIRRSPPASQPNASNSDPPGLCTIDELIFTAFPSLKLPERRISQKLSRAPSEAGTDFSEPWDSSRWEPVLKTLGEDSIHYLDNPDLIEQLPGYEKMNSNRCFNDEQTSVIQVTGEGFLDDNSSLSDRSVKQSNKPFRENLEPFLSPPRLHTLRRNTGHSFAGAVIDGYVHSLAAAGDNTFAKSISHFITCTKESSESSPFIVMRNMRQFMTGIKNYLVKHGEGDFISVVEKERNQLKETEFLNLDAILESVMHNLVISPLREHLHSLFVDEFWRKGLLAKTAESIRIAREMSPEELGIHNGTPLPNPLQLKLVRDFLLRMEQVNSPMVKLENLLGATMALFMAVKPRNRDSTPLQVDDFLPLLVYAIVEAGVLGLEVEIEWIWGLVHPSLHAGEGGYYLALWSGALHVLKGLATDSSDPSKRADRCPLSDQEGFLRVLVPDEQHGSILVRTLPVRPSMSTAEISRIVAHKLHITNPQEYALFRLVEGEEVLLSETDLPQVIKADALSRGKKCSFVYKRIDANLALPNVF</sequence>
<feature type="compositionally biased region" description="Low complexity" evidence="1">
    <location>
        <begin position="356"/>
        <end position="370"/>
    </location>
</feature>
<dbReference type="InterPro" id="IPR045046">
    <property type="entry name" value="Vps9-like"/>
</dbReference>
<dbReference type="PANTHER" id="PTHR23101">
    <property type="entry name" value="RAB GDP/GTP EXCHANGE FACTOR"/>
    <property type="match status" value="1"/>
</dbReference>
<dbReference type="PROSITE" id="PS50200">
    <property type="entry name" value="RA"/>
    <property type="match status" value="1"/>
</dbReference>
<dbReference type="Pfam" id="PF02204">
    <property type="entry name" value="VPS9"/>
    <property type="match status" value="1"/>
</dbReference>
<feature type="compositionally biased region" description="Polar residues" evidence="1">
    <location>
        <begin position="1"/>
        <end position="13"/>
    </location>
</feature>
<dbReference type="EMBL" id="OB660303">
    <property type="protein sequence ID" value="CAD7224074.1"/>
    <property type="molecule type" value="Genomic_DNA"/>
</dbReference>
<feature type="region of interest" description="Disordered" evidence="1">
    <location>
        <begin position="1"/>
        <end position="59"/>
    </location>
</feature>
<evidence type="ECO:0000313" key="2">
    <source>
        <dbReference type="EMBL" id="CAD7224074.1"/>
    </source>
</evidence>
<dbReference type="GO" id="GO:0031267">
    <property type="term" value="F:small GTPase binding"/>
    <property type="evidence" value="ECO:0007669"/>
    <property type="project" value="TreeGrafter"/>
</dbReference>
<dbReference type="GO" id="GO:0005829">
    <property type="term" value="C:cytosol"/>
    <property type="evidence" value="ECO:0007669"/>
    <property type="project" value="TreeGrafter"/>
</dbReference>
<dbReference type="Pfam" id="PF00788">
    <property type="entry name" value="RA"/>
    <property type="match status" value="1"/>
</dbReference>
<dbReference type="InterPro" id="IPR000159">
    <property type="entry name" value="RA_dom"/>
</dbReference>
<dbReference type="PANTHER" id="PTHR23101:SF104">
    <property type="entry name" value="PROTEIN SPRINT"/>
    <property type="match status" value="1"/>
</dbReference>
<dbReference type="PROSITE" id="PS51205">
    <property type="entry name" value="VPS9"/>
    <property type="match status" value="1"/>
</dbReference>
<dbReference type="Gene3D" id="1.20.1050.80">
    <property type="entry name" value="VPS9 domain"/>
    <property type="match status" value="1"/>
</dbReference>
<dbReference type="GO" id="GO:0030139">
    <property type="term" value="C:endocytic vesicle"/>
    <property type="evidence" value="ECO:0007669"/>
    <property type="project" value="TreeGrafter"/>
</dbReference>
<dbReference type="AlphaFoldDB" id="A0A7R8W3D1"/>
<feature type="region of interest" description="Disordered" evidence="1">
    <location>
        <begin position="317"/>
        <end position="371"/>
    </location>
</feature>
<dbReference type="Pfam" id="PF23268">
    <property type="entry name" value="RIN1"/>
    <property type="match status" value="1"/>
</dbReference>
<protein>
    <submittedName>
        <fullName evidence="2">Uncharacterized protein</fullName>
    </submittedName>
</protein>
<gene>
    <name evidence="2" type="ORF">CTOB1V02_LOCUS2044</name>
</gene>
<evidence type="ECO:0000256" key="1">
    <source>
        <dbReference type="SAM" id="MobiDB-lite"/>
    </source>
</evidence>
<dbReference type="OrthoDB" id="21085at2759"/>